<dbReference type="Pfam" id="PF01121">
    <property type="entry name" value="CoaE"/>
    <property type="match status" value="1"/>
</dbReference>
<comment type="similarity">
    <text evidence="1 8">Belongs to the CoaE family.</text>
</comment>
<dbReference type="FunFam" id="3.40.50.300:FF:000991">
    <property type="entry name" value="Dephospho-CoA kinase"/>
    <property type="match status" value="1"/>
</dbReference>
<dbReference type="SUPFAM" id="SSF52540">
    <property type="entry name" value="P-loop containing nucleoside triphosphate hydrolases"/>
    <property type="match status" value="1"/>
</dbReference>
<evidence type="ECO:0000313" key="10">
    <source>
        <dbReference type="EMBL" id="KRM78207.1"/>
    </source>
</evidence>
<reference evidence="10 11" key="1">
    <citation type="journal article" date="2015" name="Genome Announc.">
        <title>Expanding the biotechnology potential of lactobacilli through comparative genomics of 213 strains and associated genera.</title>
        <authorList>
            <person name="Sun Z."/>
            <person name="Harris H.M."/>
            <person name="McCann A."/>
            <person name="Guo C."/>
            <person name="Argimon S."/>
            <person name="Zhang W."/>
            <person name="Yang X."/>
            <person name="Jeffery I.B."/>
            <person name="Cooney J.C."/>
            <person name="Kagawa T.F."/>
            <person name="Liu W."/>
            <person name="Song Y."/>
            <person name="Salvetti E."/>
            <person name="Wrobel A."/>
            <person name="Rasinkangas P."/>
            <person name="Parkhill J."/>
            <person name="Rea M.C."/>
            <person name="O'Sullivan O."/>
            <person name="Ritari J."/>
            <person name="Douillard F.P."/>
            <person name="Paul Ross R."/>
            <person name="Yang R."/>
            <person name="Briner A.E."/>
            <person name="Felis G.E."/>
            <person name="de Vos W.M."/>
            <person name="Barrangou R."/>
            <person name="Klaenhammer T.R."/>
            <person name="Caufield P.W."/>
            <person name="Cui Y."/>
            <person name="Zhang H."/>
            <person name="O'Toole P.W."/>
        </authorList>
    </citation>
    <scope>NUCLEOTIDE SEQUENCE [LARGE SCALE GENOMIC DNA]</scope>
    <source>
        <strain evidence="10 11">DSM 20335</strain>
    </source>
</reference>
<keyword evidence="2 8" id="KW-0963">Cytoplasm</keyword>
<sequence length="204" mass="22418">MSKVLGLTGGIASGKSAVSTLFKKQGAAVIDADLIAHQIVEPNQPGLTAIIAAFGSDYLLADGRLNRQKLGQLVFADPEALQKLDQLTHPLIRQEILRQTVAYRAADRDLIVYDIPLLFETGYDQLCDAVLVVDVAPQIQLVRVEQRDHLTEAAAKARIASQMSHDERLARADFVLDTSKPIDDLPKTFAAFWYSSAFQKFLAN</sequence>
<comment type="caution">
    <text evidence="10">The sequence shown here is derived from an EMBL/GenBank/DDBJ whole genome shotgun (WGS) entry which is preliminary data.</text>
</comment>
<dbReference type="EC" id="2.7.1.24" evidence="8 9"/>
<evidence type="ECO:0000256" key="4">
    <source>
        <dbReference type="ARBA" id="ARBA00022741"/>
    </source>
</evidence>
<dbReference type="EMBL" id="AYYK01000025">
    <property type="protein sequence ID" value="KRM78207.1"/>
    <property type="molecule type" value="Genomic_DNA"/>
</dbReference>
<gene>
    <name evidence="8" type="primary">coaE</name>
    <name evidence="10" type="ORF">FC84_GL001229</name>
</gene>
<protein>
    <recommendedName>
        <fullName evidence="8 9">Dephospho-CoA kinase</fullName>
        <ecNumber evidence="8 9">2.7.1.24</ecNumber>
    </recommendedName>
    <alternativeName>
        <fullName evidence="8">Dephosphocoenzyme A kinase</fullName>
    </alternativeName>
</protein>
<dbReference type="GO" id="GO:0015937">
    <property type="term" value="P:coenzyme A biosynthetic process"/>
    <property type="evidence" value="ECO:0007669"/>
    <property type="project" value="UniProtKB-UniRule"/>
</dbReference>
<evidence type="ECO:0000256" key="5">
    <source>
        <dbReference type="ARBA" id="ARBA00022777"/>
    </source>
</evidence>
<keyword evidence="11" id="KW-1185">Reference proteome</keyword>
<evidence type="ECO:0000256" key="7">
    <source>
        <dbReference type="ARBA" id="ARBA00022993"/>
    </source>
</evidence>
<evidence type="ECO:0000256" key="1">
    <source>
        <dbReference type="ARBA" id="ARBA00009018"/>
    </source>
</evidence>
<dbReference type="UniPathway" id="UPA00241">
    <property type="reaction ID" value="UER00356"/>
</dbReference>
<dbReference type="CDD" id="cd02022">
    <property type="entry name" value="DPCK"/>
    <property type="match status" value="1"/>
</dbReference>
<keyword evidence="3 8" id="KW-0808">Transferase</keyword>
<comment type="function">
    <text evidence="8">Catalyzes the phosphorylation of the 3'-hydroxyl group of dephosphocoenzyme A to form coenzyme A.</text>
</comment>
<dbReference type="STRING" id="1423738.FC84_GL001229"/>
<dbReference type="Gene3D" id="3.40.50.300">
    <property type="entry name" value="P-loop containing nucleotide triphosphate hydrolases"/>
    <property type="match status" value="1"/>
</dbReference>
<dbReference type="OrthoDB" id="9812943at2"/>
<accession>A0A0R2BEV8</accession>
<comment type="pathway">
    <text evidence="8">Cofactor biosynthesis; coenzyme A biosynthesis; CoA from (R)-pantothenate: step 5/5.</text>
</comment>
<dbReference type="AlphaFoldDB" id="A0A0R2BEV8"/>
<evidence type="ECO:0000256" key="2">
    <source>
        <dbReference type="ARBA" id="ARBA00022490"/>
    </source>
</evidence>
<organism evidence="10 11">
    <name type="scientific">Lapidilactobacillus dextrinicus DSM 20335</name>
    <dbReference type="NCBI Taxonomy" id="1423738"/>
    <lineage>
        <taxon>Bacteria</taxon>
        <taxon>Bacillati</taxon>
        <taxon>Bacillota</taxon>
        <taxon>Bacilli</taxon>
        <taxon>Lactobacillales</taxon>
        <taxon>Lactobacillaceae</taxon>
        <taxon>Lapidilactobacillus</taxon>
    </lineage>
</organism>
<keyword evidence="5 8" id="KW-0418">Kinase</keyword>
<comment type="catalytic activity">
    <reaction evidence="8">
        <text>3'-dephospho-CoA + ATP = ADP + CoA + H(+)</text>
        <dbReference type="Rhea" id="RHEA:18245"/>
        <dbReference type="ChEBI" id="CHEBI:15378"/>
        <dbReference type="ChEBI" id="CHEBI:30616"/>
        <dbReference type="ChEBI" id="CHEBI:57287"/>
        <dbReference type="ChEBI" id="CHEBI:57328"/>
        <dbReference type="ChEBI" id="CHEBI:456216"/>
        <dbReference type="EC" id="2.7.1.24"/>
    </reaction>
</comment>
<dbReference type="RefSeq" id="WP_057757804.1">
    <property type="nucleotide sequence ID" value="NZ_AYYK01000025.1"/>
</dbReference>
<keyword evidence="6 8" id="KW-0067">ATP-binding</keyword>
<dbReference type="GO" id="GO:0005524">
    <property type="term" value="F:ATP binding"/>
    <property type="evidence" value="ECO:0007669"/>
    <property type="project" value="UniProtKB-UniRule"/>
</dbReference>
<proteinExistence type="inferred from homology"/>
<dbReference type="InterPro" id="IPR001977">
    <property type="entry name" value="Depp_CoAkinase"/>
</dbReference>
<comment type="subcellular location">
    <subcellularLocation>
        <location evidence="8">Cytoplasm</location>
    </subcellularLocation>
</comment>
<evidence type="ECO:0000256" key="9">
    <source>
        <dbReference type="NCBIfam" id="TIGR00152"/>
    </source>
</evidence>
<dbReference type="InterPro" id="IPR027417">
    <property type="entry name" value="P-loop_NTPase"/>
</dbReference>
<keyword evidence="4 8" id="KW-0547">Nucleotide-binding</keyword>
<dbReference type="Proteomes" id="UP000051813">
    <property type="component" value="Unassembled WGS sequence"/>
</dbReference>
<dbReference type="HAMAP" id="MF_00376">
    <property type="entry name" value="Dephospho_CoA_kinase"/>
    <property type="match status" value="1"/>
</dbReference>
<keyword evidence="7 8" id="KW-0173">Coenzyme A biosynthesis</keyword>
<dbReference type="GO" id="GO:0004140">
    <property type="term" value="F:dephospho-CoA kinase activity"/>
    <property type="evidence" value="ECO:0007669"/>
    <property type="project" value="UniProtKB-UniRule"/>
</dbReference>
<feature type="binding site" evidence="8">
    <location>
        <begin position="12"/>
        <end position="17"/>
    </location>
    <ligand>
        <name>ATP</name>
        <dbReference type="ChEBI" id="CHEBI:30616"/>
    </ligand>
</feature>
<evidence type="ECO:0000313" key="11">
    <source>
        <dbReference type="Proteomes" id="UP000051813"/>
    </source>
</evidence>
<evidence type="ECO:0000256" key="6">
    <source>
        <dbReference type="ARBA" id="ARBA00022840"/>
    </source>
</evidence>
<evidence type="ECO:0000256" key="8">
    <source>
        <dbReference type="HAMAP-Rule" id="MF_00376"/>
    </source>
</evidence>
<dbReference type="NCBIfam" id="TIGR00152">
    <property type="entry name" value="dephospho-CoA kinase"/>
    <property type="match status" value="1"/>
</dbReference>
<dbReference type="PATRIC" id="fig|1423738.3.peg.1245"/>
<name>A0A0R2BEV8_9LACO</name>
<evidence type="ECO:0000256" key="3">
    <source>
        <dbReference type="ARBA" id="ARBA00022679"/>
    </source>
</evidence>
<dbReference type="GO" id="GO:0005737">
    <property type="term" value="C:cytoplasm"/>
    <property type="evidence" value="ECO:0007669"/>
    <property type="project" value="UniProtKB-SubCell"/>
</dbReference>
<dbReference type="PANTHER" id="PTHR10695:SF46">
    <property type="entry name" value="BIFUNCTIONAL COENZYME A SYNTHASE-RELATED"/>
    <property type="match status" value="1"/>
</dbReference>
<dbReference type="PROSITE" id="PS51219">
    <property type="entry name" value="DPCK"/>
    <property type="match status" value="1"/>
</dbReference>
<dbReference type="PANTHER" id="PTHR10695">
    <property type="entry name" value="DEPHOSPHO-COA KINASE-RELATED"/>
    <property type="match status" value="1"/>
</dbReference>